<dbReference type="AlphaFoldDB" id="A0A3R7K260"/>
<dbReference type="PANTHER" id="PTHR10194">
    <property type="entry name" value="RAS GTPASE-ACTIVATING PROTEINS"/>
    <property type="match status" value="1"/>
</dbReference>
<dbReference type="GO" id="GO:0005096">
    <property type="term" value="F:GTPase activator activity"/>
    <property type="evidence" value="ECO:0007669"/>
    <property type="project" value="UniProtKB-KW"/>
</dbReference>
<evidence type="ECO:0000256" key="2">
    <source>
        <dbReference type="SAM" id="MobiDB-lite"/>
    </source>
</evidence>
<dbReference type="PROSITE" id="PS50018">
    <property type="entry name" value="RAS_GTPASE_ACTIV_2"/>
    <property type="match status" value="1"/>
</dbReference>
<dbReference type="Proteomes" id="UP000785171">
    <property type="component" value="Unassembled WGS sequence"/>
</dbReference>
<dbReference type="SUPFAM" id="SSF48350">
    <property type="entry name" value="GTPase activation domain, GAP"/>
    <property type="match status" value="1"/>
</dbReference>
<gene>
    <name evidence="6" type="ORF">BBI17_009377</name>
    <name evidence="7" type="ORF">BBO99_00009357</name>
    <name evidence="4" type="ORF">JM16_009263</name>
    <name evidence="5" type="ORF">JM18_009193</name>
</gene>
<dbReference type="Pfam" id="PF00616">
    <property type="entry name" value="RasGAP"/>
    <property type="match status" value="1"/>
</dbReference>
<dbReference type="EMBL" id="MAYM02002076">
    <property type="protein sequence ID" value="RLN05851.1"/>
    <property type="molecule type" value="Genomic_DNA"/>
</dbReference>
<evidence type="ECO:0000313" key="4">
    <source>
        <dbReference type="EMBL" id="KAG2505222.1"/>
    </source>
</evidence>
<organism evidence="6 9">
    <name type="scientific">Phytophthora kernoviae</name>
    <dbReference type="NCBI Taxonomy" id="325452"/>
    <lineage>
        <taxon>Eukaryota</taxon>
        <taxon>Sar</taxon>
        <taxon>Stramenopiles</taxon>
        <taxon>Oomycota</taxon>
        <taxon>Peronosporomycetes</taxon>
        <taxon>Peronosporales</taxon>
        <taxon>Peronosporaceae</taxon>
        <taxon>Phytophthora</taxon>
    </lineage>
</organism>
<dbReference type="EMBL" id="JPWU03000746">
    <property type="protein sequence ID" value="KAG2507425.1"/>
    <property type="molecule type" value="Genomic_DNA"/>
</dbReference>
<accession>A0A3R7K260</accession>
<dbReference type="STRING" id="325452.A0A3R7K260"/>
<dbReference type="Proteomes" id="UP000792063">
    <property type="component" value="Unassembled WGS sequence"/>
</dbReference>
<dbReference type="EMBL" id="MBDN02000725">
    <property type="protein sequence ID" value="RLN73553.1"/>
    <property type="molecule type" value="Genomic_DNA"/>
</dbReference>
<feature type="region of interest" description="Disordered" evidence="2">
    <location>
        <begin position="244"/>
        <end position="265"/>
    </location>
</feature>
<dbReference type="PANTHER" id="PTHR10194:SF60">
    <property type="entry name" value="RAS GTPASE-ACTIVATING PROTEIN RASKOL"/>
    <property type="match status" value="1"/>
</dbReference>
<reference evidence="4" key="3">
    <citation type="submission" date="2020-06" db="EMBL/GenBank/DDBJ databases">
        <authorList>
            <person name="Studholme D.J."/>
        </authorList>
    </citation>
    <scope>NUCLEOTIDE SEQUENCE</scope>
    <source>
        <strain evidence="4">NZFS 2646</strain>
        <strain evidence="5">NZFS 3630</strain>
    </source>
</reference>
<evidence type="ECO:0000313" key="6">
    <source>
        <dbReference type="EMBL" id="RLN05851.1"/>
    </source>
</evidence>
<keyword evidence="8" id="KW-1185">Reference proteome</keyword>
<evidence type="ECO:0000313" key="9">
    <source>
        <dbReference type="Proteomes" id="UP000285883"/>
    </source>
</evidence>
<feature type="domain" description="Ras-GAP" evidence="3">
    <location>
        <begin position="21"/>
        <end position="180"/>
    </location>
</feature>
<dbReference type="InterPro" id="IPR001936">
    <property type="entry name" value="RasGAP_dom"/>
</dbReference>
<keyword evidence="1" id="KW-0343">GTPase activation</keyword>
<dbReference type="InterPro" id="IPR039360">
    <property type="entry name" value="Ras_GTPase"/>
</dbReference>
<dbReference type="EMBL" id="JPWV03000733">
    <property type="protein sequence ID" value="KAG2505222.1"/>
    <property type="molecule type" value="Genomic_DNA"/>
</dbReference>
<evidence type="ECO:0000313" key="8">
    <source>
        <dbReference type="Proteomes" id="UP000285624"/>
    </source>
</evidence>
<reference evidence="8 9" key="2">
    <citation type="submission" date="2018-07" db="EMBL/GenBank/DDBJ databases">
        <title>Genome sequencing of oomycete isolates from Chile give support for New Zealand origin for Phytophthora kernoviae and make available the first Nothophytophthora sp. genome.</title>
        <authorList>
            <person name="Studholme D.J."/>
            <person name="Sanfuentes E."/>
            <person name="Panda P."/>
            <person name="Hill R."/>
            <person name="Sambles C."/>
            <person name="Grant M."/>
            <person name="Williams N.M."/>
            <person name="Mcdougal R.L."/>
        </authorList>
    </citation>
    <scope>NUCLEOTIDE SEQUENCE [LARGE SCALE GENOMIC DNA]</scope>
    <source>
        <strain evidence="6">Chile2</strain>
        <strain evidence="7">Chile4</strain>
    </source>
</reference>
<evidence type="ECO:0000256" key="1">
    <source>
        <dbReference type="ARBA" id="ARBA00022468"/>
    </source>
</evidence>
<comment type="caution">
    <text evidence="6">The sequence shown here is derived from an EMBL/GenBank/DDBJ whole genome shotgun (WGS) entry which is preliminary data.</text>
</comment>
<dbReference type="Proteomes" id="UP000285624">
    <property type="component" value="Unassembled WGS sequence"/>
</dbReference>
<name>A0A3R7K260_9STRA</name>
<evidence type="ECO:0000313" key="7">
    <source>
        <dbReference type="EMBL" id="RLN73553.1"/>
    </source>
</evidence>
<sequence>MGKWNLQRRRSHNELPRLQELERAVQSEIQDILGREELFLRSTSELTELMKKLGRTQGRAYFRYVLREVFGEKSRLYETNGVPSSSQVCVYAKSIIQRLAKAIHFAPLVLRAGCHYMLTEFRKAFPDCKHNSRIVVGSLLFLRILCPALIKPEMFDFPAHTAQSLPMGVQIAKLLQHTLSGTPVGENDAGCNDSNAFIHTFQPFVFNFLVQFPQIRDAFGLEELQLPEVRSAASWDCSAVAPITPTTPTTPNWPPSPRPQSWDAHPGKMRGLSMISSDAMKSKRKFSLRFWSRGSGLSQRHTPVCAVEEQLKNSDRVMVMCGSSSGELVVLRNELETQRFQLEGAVQQICYYGDGEFVVGDLLGNLYGVTQYEILWKVEMATQLPMVAPQDGFATECFYPGVAQPVVKAITHAKLLDVEKTLSNYVIVATGQKHLLVTHRGKNFGMIPTRTPIGTLASFSIAGAKATDEDIVLAAGEEGMIYRLVSYRDVAPKEMPDFRFAMERWTQLSFPIAKLLSVKTPESPTDAKSDDFAWICLGVDGEVVLFRGQERVKQWDFATSGTDLDFPVDLTLVETNADAKQQSGVIVFPDRIRIFSANSGSLGSLGSQQ</sequence>
<dbReference type="Proteomes" id="UP000285883">
    <property type="component" value="Unassembled WGS sequence"/>
</dbReference>
<dbReference type="Gene3D" id="1.10.506.10">
    <property type="entry name" value="GTPase Activation - p120gap, domain 1"/>
    <property type="match status" value="1"/>
</dbReference>
<evidence type="ECO:0000259" key="3">
    <source>
        <dbReference type="PROSITE" id="PS50018"/>
    </source>
</evidence>
<protein>
    <recommendedName>
        <fullName evidence="3">Ras-GAP domain-containing protein</fullName>
    </recommendedName>
</protein>
<reference evidence="4" key="1">
    <citation type="journal article" date="2015" name="Genom Data">
        <title>Genome sequences of six Phytophthora species associated with forests in New Zealand.</title>
        <authorList>
            <person name="Studholme D.J."/>
            <person name="McDougal R.L."/>
            <person name="Sambles C."/>
            <person name="Hansen E."/>
            <person name="Hardy G."/>
            <person name="Grant M."/>
            <person name="Ganley R.J."/>
            <person name="Williams N.M."/>
        </authorList>
    </citation>
    <scope>NUCLEOTIDE SEQUENCE</scope>
    <source>
        <strain evidence="4">NZFS 2646</strain>
        <strain evidence="5">NZFS 3630</strain>
    </source>
</reference>
<dbReference type="InterPro" id="IPR008936">
    <property type="entry name" value="Rho_GTPase_activation_prot"/>
</dbReference>
<proteinExistence type="predicted"/>
<evidence type="ECO:0000313" key="5">
    <source>
        <dbReference type="EMBL" id="KAG2507425.1"/>
    </source>
</evidence>